<comment type="caution">
    <text evidence="1">The sequence shown here is derived from an EMBL/GenBank/DDBJ whole genome shotgun (WGS) entry which is preliminary data.</text>
</comment>
<reference evidence="1" key="1">
    <citation type="journal article" date="2015" name="Nature">
        <title>Complex archaea that bridge the gap between prokaryotes and eukaryotes.</title>
        <authorList>
            <person name="Spang A."/>
            <person name="Saw J.H."/>
            <person name="Jorgensen S.L."/>
            <person name="Zaremba-Niedzwiedzka K."/>
            <person name="Martijn J."/>
            <person name="Lind A.E."/>
            <person name="van Eijk R."/>
            <person name="Schleper C."/>
            <person name="Guy L."/>
            <person name="Ettema T.J."/>
        </authorList>
    </citation>
    <scope>NUCLEOTIDE SEQUENCE</scope>
</reference>
<name>A0A0F9F9E4_9ZZZZ</name>
<dbReference type="SUPFAM" id="SSF53649">
    <property type="entry name" value="Alkaline phosphatase-like"/>
    <property type="match status" value="1"/>
</dbReference>
<gene>
    <name evidence="1" type="ORF">LCGC14_2332660</name>
</gene>
<protein>
    <submittedName>
        <fullName evidence="1">Uncharacterized protein</fullName>
    </submittedName>
</protein>
<dbReference type="AlphaFoldDB" id="A0A0F9F9E4"/>
<dbReference type="Gene3D" id="3.40.720.10">
    <property type="entry name" value="Alkaline Phosphatase, subunit A"/>
    <property type="match status" value="1"/>
</dbReference>
<sequence>MIRDERYKLNIYHGDQVRGRKQEGQLFDMENDRDEVSNLWAKPDYNEVRFRM</sequence>
<dbReference type="InterPro" id="IPR017850">
    <property type="entry name" value="Alkaline_phosphatase_core_sf"/>
</dbReference>
<accession>A0A0F9F9E4</accession>
<feature type="non-terminal residue" evidence="1">
    <location>
        <position position="52"/>
    </location>
</feature>
<proteinExistence type="predicted"/>
<organism evidence="1">
    <name type="scientific">marine sediment metagenome</name>
    <dbReference type="NCBI Taxonomy" id="412755"/>
    <lineage>
        <taxon>unclassified sequences</taxon>
        <taxon>metagenomes</taxon>
        <taxon>ecological metagenomes</taxon>
    </lineage>
</organism>
<dbReference type="EMBL" id="LAZR01033566">
    <property type="protein sequence ID" value="KKL47722.1"/>
    <property type="molecule type" value="Genomic_DNA"/>
</dbReference>
<evidence type="ECO:0000313" key="1">
    <source>
        <dbReference type="EMBL" id="KKL47722.1"/>
    </source>
</evidence>